<proteinExistence type="predicted"/>
<dbReference type="PANTHER" id="PTHR30399">
    <property type="entry name" value="UNCHARACTERIZED PROTEIN YGJP"/>
    <property type="match status" value="1"/>
</dbReference>
<dbReference type="CDD" id="cd07344">
    <property type="entry name" value="M48_yhfN_like"/>
    <property type="match status" value="1"/>
</dbReference>
<keyword evidence="3" id="KW-1185">Reference proteome</keyword>
<dbReference type="Pfam" id="PF01863">
    <property type="entry name" value="YgjP-like"/>
    <property type="match status" value="1"/>
</dbReference>
<organism evidence="2 3">
    <name type="scientific">Roseateles rivi</name>
    <dbReference type="NCBI Taxonomy" id="3299028"/>
    <lineage>
        <taxon>Bacteria</taxon>
        <taxon>Pseudomonadati</taxon>
        <taxon>Pseudomonadota</taxon>
        <taxon>Betaproteobacteria</taxon>
        <taxon>Burkholderiales</taxon>
        <taxon>Sphaerotilaceae</taxon>
        <taxon>Roseateles</taxon>
    </lineage>
</organism>
<accession>A0ABW7FWY6</accession>
<dbReference type="InterPro" id="IPR053136">
    <property type="entry name" value="UTP_pyrophosphatase-like"/>
</dbReference>
<protein>
    <submittedName>
        <fullName evidence="2">M48 family metallopeptidase</fullName>
    </submittedName>
</protein>
<gene>
    <name evidence="2" type="ORF">ACG0Z6_11340</name>
</gene>
<feature type="domain" description="YgjP-like metallopeptidase" evidence="1">
    <location>
        <begin position="33"/>
        <end position="249"/>
    </location>
</feature>
<evidence type="ECO:0000313" key="2">
    <source>
        <dbReference type="EMBL" id="MFG6448827.1"/>
    </source>
</evidence>
<evidence type="ECO:0000313" key="3">
    <source>
        <dbReference type="Proteomes" id="UP001606099"/>
    </source>
</evidence>
<dbReference type="EMBL" id="JBIGHZ010000004">
    <property type="protein sequence ID" value="MFG6448827.1"/>
    <property type="molecule type" value="Genomic_DNA"/>
</dbReference>
<dbReference type="PANTHER" id="PTHR30399:SF1">
    <property type="entry name" value="UTP PYROPHOSPHATASE"/>
    <property type="match status" value="1"/>
</dbReference>
<sequence>MAPAAQGGADGAAAELLLQGQRVSYTLRRATRRSIGLTIRHGQLEVAVPRWVSRAQAEDAVRSKAAWVLRKLAQSQVQLHQQQAAQQAFADGMQLPYLGGLLQLQCQPEPGVARGAARLEPAVADGVARLWLNFEPGTPAPELGEAAARWLQQQARQLFAQRLAHHAPAMGVQPRSLSLSAARTRWGSASADGRIRLNWRLVHAPLALIDYVVVHELAHLHEMNHSPRFWAVVAARLPDYQALRQQLRQFQAPVLQGA</sequence>
<dbReference type="RefSeq" id="WP_394461437.1">
    <property type="nucleotide sequence ID" value="NZ_JBIGHZ010000004.1"/>
</dbReference>
<name>A0ABW7FWY6_9BURK</name>
<dbReference type="Proteomes" id="UP001606099">
    <property type="component" value="Unassembled WGS sequence"/>
</dbReference>
<dbReference type="Gene3D" id="3.30.2010.10">
    <property type="entry name" value="Metalloproteases ('zincins'), catalytic domain"/>
    <property type="match status" value="1"/>
</dbReference>
<dbReference type="InterPro" id="IPR002725">
    <property type="entry name" value="YgjP-like_metallopeptidase"/>
</dbReference>
<reference evidence="2 3" key="1">
    <citation type="submission" date="2024-08" db="EMBL/GenBank/DDBJ databases">
        <authorList>
            <person name="Lu H."/>
        </authorList>
    </citation>
    <scope>NUCLEOTIDE SEQUENCE [LARGE SCALE GENOMIC DNA]</scope>
    <source>
        <strain evidence="2 3">BYS180W</strain>
    </source>
</reference>
<comment type="caution">
    <text evidence="2">The sequence shown here is derived from an EMBL/GenBank/DDBJ whole genome shotgun (WGS) entry which is preliminary data.</text>
</comment>
<evidence type="ECO:0000259" key="1">
    <source>
        <dbReference type="Pfam" id="PF01863"/>
    </source>
</evidence>